<dbReference type="STRING" id="1754191.A0A1Y1VBW0"/>
<dbReference type="PANTHER" id="PTHR31087:SF161">
    <property type="entry name" value="TUBBY C 2 FAMILY PROTEIN"/>
    <property type="match status" value="1"/>
</dbReference>
<name>A0A1Y1VBW0_9FUNG</name>
<protein>
    <recommendedName>
        <fullName evidence="4">DUF567-domain-containing protein</fullName>
    </recommendedName>
</protein>
<dbReference type="OrthoDB" id="97518at2759"/>
<evidence type="ECO:0000256" key="1">
    <source>
        <dbReference type="ARBA" id="ARBA00005437"/>
    </source>
</evidence>
<reference evidence="2 3" key="1">
    <citation type="submission" date="2016-08" db="EMBL/GenBank/DDBJ databases">
        <title>Genomes of anaerobic fungi encode conserved fungal cellulosomes for biomass hydrolysis.</title>
        <authorList>
            <consortium name="DOE Joint Genome Institute"/>
            <person name="Haitjema C.H."/>
            <person name="Gilmore S.P."/>
            <person name="Henske J.K."/>
            <person name="Solomon K.V."/>
            <person name="De Groot R."/>
            <person name="Kuo A."/>
            <person name="Mondo S.J."/>
            <person name="Salamov A.A."/>
            <person name="Labutti K."/>
            <person name="Zhao Z."/>
            <person name="Chiniquy J."/>
            <person name="Barry K."/>
            <person name="Brewer H.M."/>
            <person name="Purvine S.O."/>
            <person name="Wright A.T."/>
            <person name="Boxma B."/>
            <person name="Van Alen T."/>
            <person name="Hackstein J.H."/>
            <person name="Baker S.E."/>
            <person name="Grigoriev I.V."/>
            <person name="O'Malley M.A."/>
        </authorList>
    </citation>
    <scope>NUCLEOTIDE SEQUENCE [LARGE SCALE GENOMIC DNA]</scope>
    <source>
        <strain evidence="3">finn</strain>
    </source>
</reference>
<keyword evidence="3" id="KW-1185">Reference proteome</keyword>
<dbReference type="InterPro" id="IPR007612">
    <property type="entry name" value="LOR"/>
</dbReference>
<organism evidence="2 3">
    <name type="scientific">Piromyces finnis</name>
    <dbReference type="NCBI Taxonomy" id="1754191"/>
    <lineage>
        <taxon>Eukaryota</taxon>
        <taxon>Fungi</taxon>
        <taxon>Fungi incertae sedis</taxon>
        <taxon>Chytridiomycota</taxon>
        <taxon>Chytridiomycota incertae sedis</taxon>
        <taxon>Neocallimastigomycetes</taxon>
        <taxon>Neocallimastigales</taxon>
        <taxon>Neocallimastigaceae</taxon>
        <taxon>Piromyces</taxon>
    </lineage>
</organism>
<dbReference type="Proteomes" id="UP000193719">
    <property type="component" value="Unassembled WGS sequence"/>
</dbReference>
<dbReference type="PANTHER" id="PTHR31087">
    <property type="match status" value="1"/>
</dbReference>
<evidence type="ECO:0008006" key="4">
    <source>
        <dbReference type="Google" id="ProtNLM"/>
    </source>
</evidence>
<gene>
    <name evidence="2" type="ORF">BCR36DRAFT_582746</name>
</gene>
<comment type="caution">
    <text evidence="2">The sequence shown here is derived from an EMBL/GenBank/DDBJ whole genome shotgun (WGS) entry which is preliminary data.</text>
</comment>
<dbReference type="InterPro" id="IPR025659">
    <property type="entry name" value="Tubby-like_C"/>
</dbReference>
<dbReference type="Pfam" id="PF04525">
    <property type="entry name" value="LOR"/>
    <property type="match status" value="1"/>
</dbReference>
<proteinExistence type="inferred from homology"/>
<dbReference type="AlphaFoldDB" id="A0A1Y1VBW0"/>
<dbReference type="EMBL" id="MCFH01000016">
    <property type="protein sequence ID" value="ORX52247.1"/>
    <property type="molecule type" value="Genomic_DNA"/>
</dbReference>
<dbReference type="SUPFAM" id="SSF54518">
    <property type="entry name" value="Tubby C-terminal domain-like"/>
    <property type="match status" value="1"/>
</dbReference>
<dbReference type="InterPro" id="IPR038595">
    <property type="entry name" value="LOR_sf"/>
</dbReference>
<accession>A0A1Y1VBW0</accession>
<evidence type="ECO:0000313" key="2">
    <source>
        <dbReference type="EMBL" id="ORX52247.1"/>
    </source>
</evidence>
<comment type="similarity">
    <text evidence="1">Belongs to the LOR family.</text>
</comment>
<evidence type="ECO:0000313" key="3">
    <source>
        <dbReference type="Proteomes" id="UP000193719"/>
    </source>
</evidence>
<sequence>MFLMKSYAQREVSSAQRPIICTEQRFAFNQEITLCLDEKRSFSGDDFAIKDQNGVSYFKCKGKTFSIRDKKVIYDLYDKPIFNIQENAFFGHGQKIYSGKSTDEILGSVHRVSMLKKNKYQLSFRNLATGQEEVLDIKCDFIGNSCGIFCGKEKEGAPMICRIIKSKKLASLISDRDHYKITIAPNVDAALMVALTIIYDELKHEEE</sequence>
<dbReference type="Gene3D" id="2.40.160.200">
    <property type="entry name" value="LURP1-related"/>
    <property type="match status" value="1"/>
</dbReference>
<reference evidence="2 3" key="2">
    <citation type="submission" date="2016-08" db="EMBL/GenBank/DDBJ databases">
        <title>Pervasive Adenine N6-methylation of Active Genes in Fungi.</title>
        <authorList>
            <consortium name="DOE Joint Genome Institute"/>
            <person name="Mondo S.J."/>
            <person name="Dannebaum R.O."/>
            <person name="Kuo R.C."/>
            <person name="Labutti K."/>
            <person name="Haridas S."/>
            <person name="Kuo A."/>
            <person name="Salamov A."/>
            <person name="Ahrendt S.R."/>
            <person name="Lipzen A."/>
            <person name="Sullivan W."/>
            <person name="Andreopoulos W.B."/>
            <person name="Clum A."/>
            <person name="Lindquist E."/>
            <person name="Daum C."/>
            <person name="Ramamoorthy G.K."/>
            <person name="Gryganskyi A."/>
            <person name="Culley D."/>
            <person name="Magnuson J.K."/>
            <person name="James T.Y."/>
            <person name="O'Malley M.A."/>
            <person name="Stajich J.E."/>
            <person name="Spatafora J.W."/>
            <person name="Visel A."/>
            <person name="Grigoriev I.V."/>
        </authorList>
    </citation>
    <scope>NUCLEOTIDE SEQUENCE [LARGE SCALE GENOMIC DNA]</scope>
    <source>
        <strain evidence="3">finn</strain>
    </source>
</reference>